<organism evidence="1 2">
    <name type="scientific">Dryococelus australis</name>
    <dbReference type="NCBI Taxonomy" id="614101"/>
    <lineage>
        <taxon>Eukaryota</taxon>
        <taxon>Metazoa</taxon>
        <taxon>Ecdysozoa</taxon>
        <taxon>Arthropoda</taxon>
        <taxon>Hexapoda</taxon>
        <taxon>Insecta</taxon>
        <taxon>Pterygota</taxon>
        <taxon>Neoptera</taxon>
        <taxon>Polyneoptera</taxon>
        <taxon>Phasmatodea</taxon>
        <taxon>Verophasmatodea</taxon>
        <taxon>Anareolatae</taxon>
        <taxon>Phasmatidae</taxon>
        <taxon>Eurycanthinae</taxon>
        <taxon>Dryococelus</taxon>
    </lineage>
</organism>
<sequence>MKKGSRPRTEWAPISLRRTPYARRDAPAGRLPTCLASQRFNWAGVEWPALPAIQAHMSPRHSLHFFITIIFTQLTLCIQLSCSTCNFEADKCGSYKDDTATHCKYAIVPKRKALRCLLVNQCRNHPLSVSAMRTPWRAHRTTRACQGDANNTVVGRPPLTTLPSHPARYYTLLRVPNTARAGVAAGWRVLHHIVYSRLLCLHSWATPHLPLLRYTRSQHAHECLGGDYWRPPTWASRSPTTTQWMDVSAYTLHLILAVWWLMYSVSFRQEFPSPGKVGKHSHPRTSLSLGLHSAVSEGVSWPALNTEVLRADEGEARSPRKPTEQRRRWARFPLAINPGVTRPGIEPGSPWWEASRLTAQQPWPQRINKNANSWLQRGWACVLLAGLSPPGDKSTSRVSTGGREEDYSAGAFKSVQFPGLNRTNRHRVFESARVLPRTDCTKADPRPRCDLAG</sequence>
<dbReference type="Proteomes" id="UP001159363">
    <property type="component" value="Chromosome 3"/>
</dbReference>
<gene>
    <name evidence="1" type="ORF">PR048_007443</name>
</gene>
<protein>
    <submittedName>
        <fullName evidence="1">Uncharacterized protein</fullName>
    </submittedName>
</protein>
<keyword evidence="2" id="KW-1185">Reference proteome</keyword>
<evidence type="ECO:0000313" key="1">
    <source>
        <dbReference type="EMBL" id="KAJ8887959.1"/>
    </source>
</evidence>
<name>A0ABQ9HUB0_9NEOP</name>
<comment type="caution">
    <text evidence="1">The sequence shown here is derived from an EMBL/GenBank/DDBJ whole genome shotgun (WGS) entry which is preliminary data.</text>
</comment>
<proteinExistence type="predicted"/>
<accession>A0ABQ9HUB0</accession>
<reference evidence="1 2" key="1">
    <citation type="submission" date="2023-02" db="EMBL/GenBank/DDBJ databases">
        <title>LHISI_Scaffold_Assembly.</title>
        <authorList>
            <person name="Stuart O.P."/>
            <person name="Cleave R."/>
            <person name="Magrath M.J.L."/>
            <person name="Mikheyev A.S."/>
        </authorList>
    </citation>
    <scope>NUCLEOTIDE SEQUENCE [LARGE SCALE GENOMIC DNA]</scope>
    <source>
        <strain evidence="1">Daus_M_001</strain>
        <tissue evidence="1">Leg muscle</tissue>
    </source>
</reference>
<evidence type="ECO:0000313" key="2">
    <source>
        <dbReference type="Proteomes" id="UP001159363"/>
    </source>
</evidence>
<dbReference type="EMBL" id="JARBHB010000003">
    <property type="protein sequence ID" value="KAJ8887959.1"/>
    <property type="molecule type" value="Genomic_DNA"/>
</dbReference>